<evidence type="ECO:0000313" key="1">
    <source>
        <dbReference type="EMBL" id="KAG8180638.1"/>
    </source>
</evidence>
<dbReference type="AlphaFoldDB" id="A0AAV6U9V8"/>
<gene>
    <name evidence="1" type="ORF">JTE90_018256</name>
</gene>
<reference evidence="1 2" key="1">
    <citation type="journal article" date="2022" name="Nat. Ecol. Evol.">
        <title>A masculinizing supergene underlies an exaggerated male reproductive morph in a spider.</title>
        <authorList>
            <person name="Hendrickx F."/>
            <person name="De Corte Z."/>
            <person name="Sonet G."/>
            <person name="Van Belleghem S.M."/>
            <person name="Kostlbacher S."/>
            <person name="Vangestel C."/>
        </authorList>
    </citation>
    <scope>NUCLEOTIDE SEQUENCE [LARGE SCALE GENOMIC DNA]</scope>
    <source>
        <strain evidence="1">W744_W776</strain>
    </source>
</reference>
<comment type="caution">
    <text evidence="1">The sequence shown here is derived from an EMBL/GenBank/DDBJ whole genome shotgun (WGS) entry which is preliminary data.</text>
</comment>
<protein>
    <submittedName>
        <fullName evidence="1">Uncharacterized protein</fullName>
    </submittedName>
</protein>
<proteinExistence type="predicted"/>
<organism evidence="1 2">
    <name type="scientific">Oedothorax gibbosus</name>
    <dbReference type="NCBI Taxonomy" id="931172"/>
    <lineage>
        <taxon>Eukaryota</taxon>
        <taxon>Metazoa</taxon>
        <taxon>Ecdysozoa</taxon>
        <taxon>Arthropoda</taxon>
        <taxon>Chelicerata</taxon>
        <taxon>Arachnida</taxon>
        <taxon>Araneae</taxon>
        <taxon>Araneomorphae</taxon>
        <taxon>Entelegynae</taxon>
        <taxon>Araneoidea</taxon>
        <taxon>Linyphiidae</taxon>
        <taxon>Erigoninae</taxon>
        <taxon>Oedothorax</taxon>
    </lineage>
</organism>
<sequence>MEVVIHKLAEKMDIKEVPLIQPGVGGKEKLKKRPAENSNNKIQLKKQKSINENMFKEVKQRILSAKAVQATTKVVKNTEVVKKHVTPCSFEHETQVLQLTLLQKEAELLEKGNELAYLQAKYNEQEENFANLKNKSDLLAPNDNRLDTLLPAEPHENMYDEDELSNEEEELSLNAIGIHHPQGWLIFV</sequence>
<dbReference type="EMBL" id="JAFNEN010000559">
    <property type="protein sequence ID" value="KAG8180638.1"/>
    <property type="molecule type" value="Genomic_DNA"/>
</dbReference>
<dbReference type="Proteomes" id="UP000827092">
    <property type="component" value="Unassembled WGS sequence"/>
</dbReference>
<evidence type="ECO:0000313" key="2">
    <source>
        <dbReference type="Proteomes" id="UP000827092"/>
    </source>
</evidence>
<accession>A0AAV6U9V8</accession>
<keyword evidence="2" id="KW-1185">Reference proteome</keyword>
<name>A0AAV6U9V8_9ARAC</name>